<sequence>MHQNTDAMPLTGDYHFNRSISSTIVEYKAQPEDKLTAKSSSFVCIDKCDTAMPADTHEFVDQEGVKTLPRDDYDAETASSSDPEYPYTPEGVVTLYSELPTVAHPSACHGHPTTPHISIAHALATQLDTLPTTPSQSDTRSMMALMTSLEIAAGGLKSRQSEVVRIGLTHRFHHHCQQVEQEEEDREVERTDSITRAIERKWSRSDLGVDPLTTEIPAEHVRDFDNPTKNLTFLIGWADNTQTRDTSSSSRPQFTNPWDKNTVIPHDESDWDSTMETRAFTSTSTTFYRPSSVLSFGGSSCYNSSASLSSASVIRRVRNYRSRESSQMSDLGMEARYSS</sequence>
<reference evidence="2 3" key="1">
    <citation type="submission" date="2024-01" db="EMBL/GenBank/DDBJ databases">
        <title>A draft genome for the cacao thread blight pathogen Marasmiellus scandens.</title>
        <authorList>
            <person name="Baruah I.K."/>
            <person name="Leung J."/>
            <person name="Bukari Y."/>
            <person name="Amoako-Attah I."/>
            <person name="Meinhardt L.W."/>
            <person name="Bailey B.A."/>
            <person name="Cohen S.P."/>
        </authorList>
    </citation>
    <scope>NUCLEOTIDE SEQUENCE [LARGE SCALE GENOMIC DNA]</scope>
    <source>
        <strain evidence="2 3">GH-19</strain>
    </source>
</reference>
<gene>
    <name evidence="2" type="ORF">VKT23_013102</name>
</gene>
<accession>A0ABR1J6E0</accession>
<evidence type="ECO:0000256" key="1">
    <source>
        <dbReference type="SAM" id="MobiDB-lite"/>
    </source>
</evidence>
<feature type="compositionally biased region" description="Polar residues" evidence="1">
    <location>
        <begin position="242"/>
        <end position="259"/>
    </location>
</feature>
<dbReference type="EMBL" id="JBANRG010000035">
    <property type="protein sequence ID" value="KAK7449627.1"/>
    <property type="molecule type" value="Genomic_DNA"/>
</dbReference>
<proteinExistence type="predicted"/>
<protein>
    <submittedName>
        <fullName evidence="2">Uncharacterized protein</fullName>
    </submittedName>
</protein>
<dbReference type="Proteomes" id="UP001498398">
    <property type="component" value="Unassembled WGS sequence"/>
</dbReference>
<comment type="caution">
    <text evidence="2">The sequence shown here is derived from an EMBL/GenBank/DDBJ whole genome shotgun (WGS) entry which is preliminary data.</text>
</comment>
<keyword evidence="3" id="KW-1185">Reference proteome</keyword>
<organism evidence="2 3">
    <name type="scientific">Marasmiellus scandens</name>
    <dbReference type="NCBI Taxonomy" id="2682957"/>
    <lineage>
        <taxon>Eukaryota</taxon>
        <taxon>Fungi</taxon>
        <taxon>Dikarya</taxon>
        <taxon>Basidiomycota</taxon>
        <taxon>Agaricomycotina</taxon>
        <taxon>Agaricomycetes</taxon>
        <taxon>Agaricomycetidae</taxon>
        <taxon>Agaricales</taxon>
        <taxon>Marasmiineae</taxon>
        <taxon>Omphalotaceae</taxon>
        <taxon>Marasmiellus</taxon>
    </lineage>
</organism>
<feature type="region of interest" description="Disordered" evidence="1">
    <location>
        <begin position="68"/>
        <end position="87"/>
    </location>
</feature>
<evidence type="ECO:0000313" key="3">
    <source>
        <dbReference type="Proteomes" id="UP001498398"/>
    </source>
</evidence>
<feature type="region of interest" description="Disordered" evidence="1">
    <location>
        <begin position="242"/>
        <end position="269"/>
    </location>
</feature>
<evidence type="ECO:0000313" key="2">
    <source>
        <dbReference type="EMBL" id="KAK7449627.1"/>
    </source>
</evidence>
<name>A0ABR1J6E0_9AGAR</name>